<dbReference type="CDD" id="cd02022">
    <property type="entry name" value="DPCK"/>
    <property type="match status" value="1"/>
</dbReference>
<comment type="pathway">
    <text evidence="5">Cofactor biosynthesis; coenzyme A biosynthesis; CoA from (R)-pantothenate: step 5/5.</text>
</comment>
<accession>A0A254TMG7</accession>
<dbReference type="GO" id="GO:0015937">
    <property type="term" value="P:coenzyme A biosynthetic process"/>
    <property type="evidence" value="ECO:0007669"/>
    <property type="project" value="UniProtKB-UniRule"/>
</dbReference>
<dbReference type="Proteomes" id="UP000197535">
    <property type="component" value="Unassembled WGS sequence"/>
</dbReference>
<dbReference type="Pfam" id="PF01121">
    <property type="entry name" value="CoaE"/>
    <property type="match status" value="1"/>
</dbReference>
<sequence>MTGSASGGRRFSVGLTGGIGSGKSTVADMLAARGASVVDTDQIAHALTAPSGLAIPDIRAQFGDAFLTPEGAMDRAKMRAYVFTEPAAKARLESILHPLIRIETERAAEQASGTYVVFAVPLLVESGSWKQRVTRVLVVDCAEETQVRRVMGRSGLAETQIRAIMAAQASRKDRLAAADDVIDNDGDVMALVPQVDRLHALYTSLSAASN</sequence>
<evidence type="ECO:0000256" key="2">
    <source>
        <dbReference type="ARBA" id="ARBA00022741"/>
    </source>
</evidence>
<keyword evidence="2 5" id="KW-0547">Nucleotide-binding</keyword>
<dbReference type="HAMAP" id="MF_00376">
    <property type="entry name" value="Dephospho_CoA_kinase"/>
    <property type="match status" value="1"/>
</dbReference>
<evidence type="ECO:0000313" key="8">
    <source>
        <dbReference type="Proteomes" id="UP000197535"/>
    </source>
</evidence>
<dbReference type="InterPro" id="IPR027417">
    <property type="entry name" value="P-loop_NTPase"/>
</dbReference>
<dbReference type="PANTHER" id="PTHR10695">
    <property type="entry name" value="DEPHOSPHO-COA KINASE-RELATED"/>
    <property type="match status" value="1"/>
</dbReference>
<evidence type="ECO:0000256" key="4">
    <source>
        <dbReference type="ARBA" id="ARBA00022993"/>
    </source>
</evidence>
<dbReference type="NCBIfam" id="TIGR00152">
    <property type="entry name" value="dephospho-CoA kinase"/>
    <property type="match status" value="1"/>
</dbReference>
<keyword evidence="8" id="KW-1185">Reference proteome</keyword>
<evidence type="ECO:0000313" key="7">
    <source>
        <dbReference type="EMBL" id="OWW22532.1"/>
    </source>
</evidence>
<comment type="function">
    <text evidence="5">Catalyzes the phosphorylation of the 3'-hydroxyl group of dephosphocoenzyme A to form coenzyme A.</text>
</comment>
<proteinExistence type="inferred from homology"/>
<dbReference type="PROSITE" id="PS51219">
    <property type="entry name" value="DPCK"/>
    <property type="match status" value="1"/>
</dbReference>
<dbReference type="GO" id="GO:0004140">
    <property type="term" value="F:dephospho-CoA kinase activity"/>
    <property type="evidence" value="ECO:0007669"/>
    <property type="project" value="UniProtKB-UniRule"/>
</dbReference>
<gene>
    <name evidence="5" type="primary">coaE</name>
    <name evidence="7" type="ORF">AYR66_26545</name>
</gene>
<evidence type="ECO:0000256" key="6">
    <source>
        <dbReference type="NCBIfam" id="TIGR00152"/>
    </source>
</evidence>
<keyword evidence="5 7" id="KW-0418">Kinase</keyword>
<evidence type="ECO:0000256" key="3">
    <source>
        <dbReference type="ARBA" id="ARBA00022840"/>
    </source>
</evidence>
<dbReference type="PANTHER" id="PTHR10695:SF46">
    <property type="entry name" value="BIFUNCTIONAL COENZYME A SYNTHASE-RELATED"/>
    <property type="match status" value="1"/>
</dbReference>
<dbReference type="SUPFAM" id="SSF52540">
    <property type="entry name" value="P-loop containing nucleoside triphosphate hydrolases"/>
    <property type="match status" value="1"/>
</dbReference>
<dbReference type="InterPro" id="IPR001977">
    <property type="entry name" value="Depp_CoAkinase"/>
</dbReference>
<reference evidence="7 8" key="1">
    <citation type="submission" date="2016-02" db="EMBL/GenBank/DDBJ databases">
        <authorList>
            <person name="Wen L."/>
            <person name="He K."/>
            <person name="Yang H."/>
        </authorList>
    </citation>
    <scope>NUCLEOTIDE SEQUENCE [LARGE SCALE GENOMIC DNA]</scope>
    <source>
        <strain evidence="7 8">TSA40</strain>
    </source>
</reference>
<comment type="caution">
    <text evidence="7">The sequence shown here is derived from an EMBL/GenBank/DDBJ whole genome shotgun (WGS) entry which is preliminary data.</text>
</comment>
<evidence type="ECO:0000256" key="1">
    <source>
        <dbReference type="ARBA" id="ARBA00009018"/>
    </source>
</evidence>
<dbReference type="EMBL" id="LSTO01000001">
    <property type="protein sequence ID" value="OWW22532.1"/>
    <property type="molecule type" value="Genomic_DNA"/>
</dbReference>
<dbReference type="AlphaFoldDB" id="A0A254TMG7"/>
<feature type="binding site" evidence="5">
    <location>
        <begin position="20"/>
        <end position="25"/>
    </location>
    <ligand>
        <name>ATP</name>
        <dbReference type="ChEBI" id="CHEBI:30616"/>
    </ligand>
</feature>
<dbReference type="GO" id="GO:0005737">
    <property type="term" value="C:cytoplasm"/>
    <property type="evidence" value="ECO:0007669"/>
    <property type="project" value="UniProtKB-SubCell"/>
</dbReference>
<keyword evidence="4 5" id="KW-0173">Coenzyme A biosynthesis</keyword>
<keyword evidence="5" id="KW-0808">Transferase</keyword>
<comment type="catalytic activity">
    <reaction evidence="5">
        <text>3'-dephospho-CoA + ATP = ADP + CoA + H(+)</text>
        <dbReference type="Rhea" id="RHEA:18245"/>
        <dbReference type="ChEBI" id="CHEBI:15378"/>
        <dbReference type="ChEBI" id="CHEBI:30616"/>
        <dbReference type="ChEBI" id="CHEBI:57287"/>
        <dbReference type="ChEBI" id="CHEBI:57328"/>
        <dbReference type="ChEBI" id="CHEBI:456216"/>
        <dbReference type="EC" id="2.7.1.24"/>
    </reaction>
</comment>
<dbReference type="EC" id="2.7.1.24" evidence="5 6"/>
<comment type="similarity">
    <text evidence="1 5">Belongs to the CoaE family.</text>
</comment>
<name>A0A254TMG7_9BURK</name>
<dbReference type="OrthoDB" id="9812943at2"/>
<dbReference type="Gene3D" id="3.40.50.300">
    <property type="entry name" value="P-loop containing nucleotide triphosphate hydrolases"/>
    <property type="match status" value="1"/>
</dbReference>
<dbReference type="RefSeq" id="WP_088709349.1">
    <property type="nucleotide sequence ID" value="NZ_LSTO01000001.1"/>
</dbReference>
<dbReference type="UniPathway" id="UPA00241">
    <property type="reaction ID" value="UER00356"/>
</dbReference>
<keyword evidence="5" id="KW-0963">Cytoplasm</keyword>
<protein>
    <recommendedName>
        <fullName evidence="5 6">Dephospho-CoA kinase</fullName>
        <ecNumber evidence="5 6">2.7.1.24</ecNumber>
    </recommendedName>
    <alternativeName>
        <fullName evidence="5">Dephosphocoenzyme A kinase</fullName>
    </alternativeName>
</protein>
<organism evidence="7 8">
    <name type="scientific">Noviherbaspirillum denitrificans</name>
    <dbReference type="NCBI Taxonomy" id="1968433"/>
    <lineage>
        <taxon>Bacteria</taxon>
        <taxon>Pseudomonadati</taxon>
        <taxon>Pseudomonadota</taxon>
        <taxon>Betaproteobacteria</taxon>
        <taxon>Burkholderiales</taxon>
        <taxon>Oxalobacteraceae</taxon>
        <taxon>Noviherbaspirillum</taxon>
    </lineage>
</organism>
<dbReference type="GO" id="GO:0005524">
    <property type="term" value="F:ATP binding"/>
    <property type="evidence" value="ECO:0007669"/>
    <property type="project" value="UniProtKB-UniRule"/>
</dbReference>
<evidence type="ECO:0000256" key="5">
    <source>
        <dbReference type="HAMAP-Rule" id="MF_00376"/>
    </source>
</evidence>
<comment type="subcellular location">
    <subcellularLocation>
        <location evidence="5">Cytoplasm</location>
    </subcellularLocation>
</comment>
<keyword evidence="3 5" id="KW-0067">ATP-binding</keyword>